<name>A0A4D5XFB0_9VIRU</name>
<organism evidence="1">
    <name type="scientific">Mimivirus LCMiAC02</name>
    <dbReference type="NCBI Taxonomy" id="2506609"/>
    <lineage>
        <taxon>Viruses</taxon>
        <taxon>Varidnaviria</taxon>
        <taxon>Bamfordvirae</taxon>
        <taxon>Nucleocytoviricota</taxon>
        <taxon>Megaviricetes</taxon>
        <taxon>Imitervirales</taxon>
        <taxon>Mimiviridae</taxon>
        <taxon>Klosneuvirinae</taxon>
    </lineage>
</organism>
<accession>A0A4D5XFB0</accession>
<evidence type="ECO:0000313" key="1">
    <source>
        <dbReference type="EMBL" id="QBK89343.1"/>
    </source>
</evidence>
<proteinExistence type="predicted"/>
<protein>
    <submittedName>
        <fullName evidence="1">Uncharacterized protein</fullName>
    </submittedName>
</protein>
<gene>
    <name evidence="1" type="ORF">LCMiAC02_04380</name>
</gene>
<dbReference type="EMBL" id="MK500416">
    <property type="protein sequence ID" value="QBK89343.1"/>
    <property type="molecule type" value="Genomic_DNA"/>
</dbReference>
<sequence>MSNVQIKNSSIIGTLYNTIKSTDKKYNYVSTKSPRIIYKTNKLQTPYIYQLLKKLQKIKIPELYKNTGEYSLIDKLIPPHHGKFLKYEDMKLYLKKNDFENFYKWYSRYITIISVERMCIDYKIIENVDIDDIDSKSVEDICEIVGMIKTNTLYNLLYNNDFISLDIQMFAETNDLVFTQYNYNNIKISTYISTNDKNVYNIDHIIHICNFMRILANKPSQKINIEILYTDIKKKFRGTYKGELYLGPGNVNSGATWKESIKIWRFEEIEKVLIHELIHYLDLDGIDDKKLEKYYRDTFNIKGKINPNESYTETLAMIIYTTYSTYILRKNKKLNGTMIDDYNEVLKYEINFSLFQMAKILHYFKIESFPALFDKTSIESNSYIVQKSSIVSYYLVKIALLFSYNDFINYITDGIKLYEITDNEEKRQIKTDNYTLLVMKALKNKTFEKCVMYYMNKLHHIKDEDRNKFIWNTLRMSCIQFQL</sequence>
<reference evidence="1" key="1">
    <citation type="journal article" date="2019" name="MBio">
        <title>Virus Genomes from Deep Sea Sediments Expand the Ocean Megavirome and Support Independent Origins of Viral Gigantism.</title>
        <authorList>
            <person name="Backstrom D."/>
            <person name="Yutin N."/>
            <person name="Jorgensen S.L."/>
            <person name="Dharamshi J."/>
            <person name="Homa F."/>
            <person name="Zaremba-Niedwiedzka K."/>
            <person name="Spang A."/>
            <person name="Wolf Y.I."/>
            <person name="Koonin E.V."/>
            <person name="Ettema T.J."/>
        </authorList>
    </citation>
    <scope>NUCLEOTIDE SEQUENCE</scope>
</reference>